<gene>
    <name evidence="7" type="ORF">GCM10009850_060880</name>
</gene>
<dbReference type="CDD" id="cd04685">
    <property type="entry name" value="NUDIX_Hydrolase"/>
    <property type="match status" value="1"/>
</dbReference>
<dbReference type="Gene3D" id="3.90.79.10">
    <property type="entry name" value="Nucleoside Triphosphate Pyrophosphohydrolase"/>
    <property type="match status" value="1"/>
</dbReference>
<dbReference type="InterPro" id="IPR015797">
    <property type="entry name" value="NUDIX_hydrolase-like_dom_sf"/>
</dbReference>
<protein>
    <submittedName>
        <fullName evidence="7">NUDIX hydrolase</fullName>
    </submittedName>
</protein>
<dbReference type="GO" id="GO:0016787">
    <property type="term" value="F:hydrolase activity"/>
    <property type="evidence" value="ECO:0007669"/>
    <property type="project" value="UniProtKB-KW"/>
</dbReference>
<keyword evidence="3 5" id="KW-0378">Hydrolase</keyword>
<evidence type="ECO:0000256" key="1">
    <source>
        <dbReference type="ARBA" id="ARBA00001946"/>
    </source>
</evidence>
<feature type="domain" description="Nudix hydrolase" evidence="6">
    <location>
        <begin position="4"/>
        <end position="150"/>
    </location>
</feature>
<evidence type="ECO:0000259" key="6">
    <source>
        <dbReference type="PROSITE" id="PS51462"/>
    </source>
</evidence>
<accession>A0ABN3CNE1</accession>
<organism evidence="7 8">
    <name type="scientific">Nonomuraea monospora</name>
    <dbReference type="NCBI Taxonomy" id="568818"/>
    <lineage>
        <taxon>Bacteria</taxon>
        <taxon>Bacillati</taxon>
        <taxon>Actinomycetota</taxon>
        <taxon>Actinomycetes</taxon>
        <taxon>Streptosporangiales</taxon>
        <taxon>Streptosporangiaceae</taxon>
        <taxon>Nonomuraea</taxon>
    </lineage>
</organism>
<dbReference type="InterPro" id="IPR020476">
    <property type="entry name" value="Nudix_hydrolase"/>
</dbReference>
<dbReference type="PRINTS" id="PR00502">
    <property type="entry name" value="NUDIXFAMILY"/>
</dbReference>
<sequence>MSGVISLATARVLMVDPAGRVLLYRGRLLQVRDQPYAWFTPGGGIDPGESARQAAARELREELGHAVAAETLGRVVATSEGGWSLDGRRFHSCDSYFMLRVGAGLEVDTSGMDAEERETTDRFQWWAPPELAACAEPVVPRGLGTLVARLVAGDAPAAPVVLPWHLP</sequence>
<evidence type="ECO:0000313" key="7">
    <source>
        <dbReference type="EMBL" id="GAA2210629.1"/>
    </source>
</evidence>
<reference evidence="7 8" key="1">
    <citation type="journal article" date="2019" name="Int. J. Syst. Evol. Microbiol.">
        <title>The Global Catalogue of Microorganisms (GCM) 10K type strain sequencing project: providing services to taxonomists for standard genome sequencing and annotation.</title>
        <authorList>
            <consortium name="The Broad Institute Genomics Platform"/>
            <consortium name="The Broad Institute Genome Sequencing Center for Infectious Disease"/>
            <person name="Wu L."/>
            <person name="Ma J."/>
        </authorList>
    </citation>
    <scope>NUCLEOTIDE SEQUENCE [LARGE SCALE GENOMIC DNA]</scope>
    <source>
        <strain evidence="7 8">JCM 16114</strain>
    </source>
</reference>
<evidence type="ECO:0000313" key="8">
    <source>
        <dbReference type="Proteomes" id="UP001499843"/>
    </source>
</evidence>
<name>A0ABN3CNE1_9ACTN</name>
<dbReference type="InterPro" id="IPR020084">
    <property type="entry name" value="NUDIX_hydrolase_CS"/>
</dbReference>
<evidence type="ECO:0000256" key="3">
    <source>
        <dbReference type="ARBA" id="ARBA00022801"/>
    </source>
</evidence>
<dbReference type="Proteomes" id="UP001499843">
    <property type="component" value="Unassembled WGS sequence"/>
</dbReference>
<dbReference type="PROSITE" id="PS00893">
    <property type="entry name" value="NUDIX_BOX"/>
    <property type="match status" value="1"/>
</dbReference>
<dbReference type="PANTHER" id="PTHR43046:SF12">
    <property type="entry name" value="GDP-MANNOSE MANNOSYL HYDROLASE"/>
    <property type="match status" value="1"/>
</dbReference>
<comment type="similarity">
    <text evidence="2 5">Belongs to the Nudix hydrolase family.</text>
</comment>
<evidence type="ECO:0000256" key="4">
    <source>
        <dbReference type="ARBA" id="ARBA00022842"/>
    </source>
</evidence>
<keyword evidence="8" id="KW-1185">Reference proteome</keyword>
<dbReference type="InterPro" id="IPR000086">
    <property type="entry name" value="NUDIX_hydrolase_dom"/>
</dbReference>
<keyword evidence="4" id="KW-0460">Magnesium</keyword>
<dbReference type="RefSeq" id="WP_344481756.1">
    <property type="nucleotide sequence ID" value="NZ_BAAAQX010000017.1"/>
</dbReference>
<proteinExistence type="inferred from homology"/>
<dbReference type="PROSITE" id="PS51462">
    <property type="entry name" value="NUDIX"/>
    <property type="match status" value="1"/>
</dbReference>
<comment type="cofactor">
    <cofactor evidence="1">
        <name>Mg(2+)</name>
        <dbReference type="ChEBI" id="CHEBI:18420"/>
    </cofactor>
</comment>
<dbReference type="PANTHER" id="PTHR43046">
    <property type="entry name" value="GDP-MANNOSE MANNOSYL HYDROLASE"/>
    <property type="match status" value="1"/>
</dbReference>
<evidence type="ECO:0000256" key="5">
    <source>
        <dbReference type="RuleBase" id="RU003476"/>
    </source>
</evidence>
<evidence type="ECO:0000256" key="2">
    <source>
        <dbReference type="ARBA" id="ARBA00005582"/>
    </source>
</evidence>
<comment type="caution">
    <text evidence="7">The sequence shown here is derived from an EMBL/GenBank/DDBJ whole genome shotgun (WGS) entry which is preliminary data.</text>
</comment>
<dbReference type="EMBL" id="BAAAQX010000017">
    <property type="protein sequence ID" value="GAA2210629.1"/>
    <property type="molecule type" value="Genomic_DNA"/>
</dbReference>
<dbReference type="Pfam" id="PF00293">
    <property type="entry name" value="NUDIX"/>
    <property type="match status" value="1"/>
</dbReference>
<dbReference type="SUPFAM" id="SSF55811">
    <property type="entry name" value="Nudix"/>
    <property type="match status" value="1"/>
</dbReference>